<organism evidence="1 2">
    <name type="scientific">Deinococcus navajonensis</name>
    <dbReference type="NCBI Taxonomy" id="309884"/>
    <lineage>
        <taxon>Bacteria</taxon>
        <taxon>Thermotogati</taxon>
        <taxon>Deinococcota</taxon>
        <taxon>Deinococci</taxon>
        <taxon>Deinococcales</taxon>
        <taxon>Deinococcaceae</taxon>
        <taxon>Deinococcus</taxon>
    </lineage>
</organism>
<dbReference type="Pfam" id="PF18944">
    <property type="entry name" value="DUF5691"/>
    <property type="match status" value="1"/>
</dbReference>
<dbReference type="Proteomes" id="UP001595998">
    <property type="component" value="Unassembled WGS sequence"/>
</dbReference>
<evidence type="ECO:0000313" key="1">
    <source>
        <dbReference type="EMBL" id="MFC4424790.1"/>
    </source>
</evidence>
<accession>A0ABV8XKH4</accession>
<dbReference type="RefSeq" id="WP_380035289.1">
    <property type="nucleotide sequence ID" value="NZ_JBHSEH010000003.1"/>
</dbReference>
<name>A0ABV8XKH4_9DEIO</name>
<dbReference type="InterPro" id="IPR043746">
    <property type="entry name" value="DUF5691"/>
</dbReference>
<reference evidence="2" key="1">
    <citation type="journal article" date="2019" name="Int. J. Syst. Evol. Microbiol.">
        <title>The Global Catalogue of Microorganisms (GCM) 10K type strain sequencing project: providing services to taxonomists for standard genome sequencing and annotation.</title>
        <authorList>
            <consortium name="The Broad Institute Genomics Platform"/>
            <consortium name="The Broad Institute Genome Sequencing Center for Infectious Disease"/>
            <person name="Wu L."/>
            <person name="Ma J."/>
        </authorList>
    </citation>
    <scope>NUCLEOTIDE SEQUENCE [LARGE SCALE GENOMIC DNA]</scope>
    <source>
        <strain evidence="2">CCUG 56029</strain>
    </source>
</reference>
<gene>
    <name evidence="1" type="ORF">ACFOZ9_01110</name>
</gene>
<comment type="caution">
    <text evidence="1">The sequence shown here is derived from an EMBL/GenBank/DDBJ whole genome shotgun (WGS) entry which is preliminary data.</text>
</comment>
<evidence type="ECO:0000313" key="2">
    <source>
        <dbReference type="Proteomes" id="UP001595998"/>
    </source>
</evidence>
<proteinExistence type="predicted"/>
<dbReference type="EMBL" id="JBHSEH010000003">
    <property type="protein sequence ID" value="MFC4424790.1"/>
    <property type="molecule type" value="Genomic_DNA"/>
</dbReference>
<protein>
    <submittedName>
        <fullName evidence="1">DUF5691 domain-containing protein</fullName>
    </submittedName>
</protein>
<keyword evidence="2" id="KW-1185">Reference proteome</keyword>
<sequence>MSDFGPLLAAALLGTSRTSLPAHGGTALSGALGALAGSPEETLLARAALAGMVQLAGRAPDAPASHLPAPAPAERKPEVPVRAARHLTLVTGTPLLPEWLALCGSAGWRVPAAALPGLLEQARRDTSLRELLRPVLGERGPWLAAFNPEWRFAALQVAPGTDQWPEAWEAASDAGREAIFLTLRASDPPLARALLASTFSAQRAGTRRRLLGALLDTVTPEDQSLEPVLEEALADRHVEVAQLARELLRRWPHSALNARLADRARAMRPAQLGEGEPVWPAPVPPDAEAARDGLRPEQHVDARGLLRALVAITHPEALLRALALRPEELVVLARQAGALDALSGRVVASCHAPTAQALLQEVPVTLELLRLGPPEGLWRPLHQALEAEQAADATELLLALPSPWPADLSAAVVSALRRRLSTASWPAGWDGQWQRLHALTARHADPQTPPPVPLPDDAPEYARRAVEELRRLLSLRAQMHQDFQAGPHCLSDPA</sequence>